<dbReference type="SUPFAM" id="SSF57783">
    <property type="entry name" value="Zinc beta-ribbon"/>
    <property type="match status" value="1"/>
</dbReference>
<dbReference type="SMART" id="SM00510">
    <property type="entry name" value="TFS2M"/>
    <property type="match status" value="1"/>
</dbReference>
<evidence type="ECO:0000259" key="16">
    <source>
        <dbReference type="PROSITE" id="PS51319"/>
    </source>
</evidence>
<comment type="function">
    <text evidence="11">Necessary for efficient RNA polymerase II transcription elongation past template-encoded arresting sites. The arresting sites in DNA have the property of trapping a certain fraction of elongating RNA polymerases that pass through, resulting in locked ternary complexes. Cleavage of the nascent transcript by S-II allows the resumption of elongation from the new 3'-terminus.</text>
</comment>
<dbReference type="PROSITE" id="PS00466">
    <property type="entry name" value="ZF_TFIIS_1"/>
    <property type="match status" value="1"/>
</dbReference>
<dbReference type="PROSITE" id="PS51321">
    <property type="entry name" value="TFIIS_CENTRAL"/>
    <property type="match status" value="1"/>
</dbReference>
<dbReference type="GO" id="GO:0005634">
    <property type="term" value="C:nucleus"/>
    <property type="evidence" value="ECO:0007669"/>
    <property type="project" value="UniProtKB-SubCell"/>
</dbReference>
<comment type="subcellular location">
    <subcellularLocation>
        <location evidence="1 13">Nucleus</location>
    </subcellularLocation>
</comment>
<dbReference type="SUPFAM" id="SSF46942">
    <property type="entry name" value="Elongation factor TFIIS domain 2"/>
    <property type="match status" value="1"/>
</dbReference>
<evidence type="ECO:0000313" key="19">
    <source>
        <dbReference type="Proteomes" id="UP000261540"/>
    </source>
</evidence>
<dbReference type="Ensembl" id="ENSPKIT00000026623.1">
    <property type="protein sequence ID" value="ENSPKIP00000002674.1"/>
    <property type="gene ID" value="ENSPKIG00000020421.1"/>
</dbReference>
<dbReference type="PANTHER" id="PTHR11477">
    <property type="entry name" value="TRANSCRIPTION FACTOR S-II ZINC FINGER DOMAIN-CONTAINING PROTEIN"/>
    <property type="match status" value="1"/>
</dbReference>
<dbReference type="FunFam" id="1.20.930.10:FF:000002">
    <property type="entry name" value="Transcription elongation factor A (SII), 1"/>
    <property type="match status" value="1"/>
</dbReference>
<feature type="compositionally biased region" description="Basic and acidic residues" evidence="14">
    <location>
        <begin position="236"/>
        <end position="252"/>
    </location>
</feature>
<dbReference type="InterPro" id="IPR003618">
    <property type="entry name" value="TFIIS_cen_dom"/>
</dbReference>
<evidence type="ECO:0000256" key="3">
    <source>
        <dbReference type="ARBA" id="ARBA00022553"/>
    </source>
</evidence>
<dbReference type="FunFam" id="2.20.25.10:FF:000001">
    <property type="entry name" value="Probable Transcription elongation factor S-II"/>
    <property type="match status" value="1"/>
</dbReference>
<evidence type="ECO:0000256" key="14">
    <source>
        <dbReference type="SAM" id="MobiDB-lite"/>
    </source>
</evidence>
<evidence type="ECO:0000313" key="18">
    <source>
        <dbReference type="Ensembl" id="ENSPKIP00000002674.1"/>
    </source>
</evidence>
<dbReference type="SMART" id="SM00509">
    <property type="entry name" value="TFS2N"/>
    <property type="match status" value="1"/>
</dbReference>
<dbReference type="GO" id="GO:0006368">
    <property type="term" value="P:transcription elongation by RNA polymerase II"/>
    <property type="evidence" value="ECO:0007669"/>
    <property type="project" value="InterPro"/>
</dbReference>
<evidence type="ECO:0000256" key="8">
    <source>
        <dbReference type="ARBA" id="ARBA00023125"/>
    </source>
</evidence>
<keyword evidence="4" id="KW-0479">Metal-binding</keyword>
<keyword evidence="7" id="KW-0805">Transcription regulation</keyword>
<evidence type="ECO:0000259" key="15">
    <source>
        <dbReference type="PROSITE" id="PS51133"/>
    </source>
</evidence>
<dbReference type="Pfam" id="PF01096">
    <property type="entry name" value="Zn_ribbon_TFIIS"/>
    <property type="match status" value="1"/>
</dbReference>
<feature type="compositionally biased region" description="Basic and acidic residues" evidence="14">
    <location>
        <begin position="196"/>
        <end position="210"/>
    </location>
</feature>
<dbReference type="Proteomes" id="UP000261540">
    <property type="component" value="Unplaced"/>
</dbReference>
<sequence length="515" mass="57669">MTREEDLIRIAKKLDKMVSRNNTEGALDLLKELKGFNMTLKLLQDTRIGMSVNGIRKHCTDEEVVTLAKILIKNWKRLLETAQSQAAEKPKEKNNRTDAKKTTAGDNEGQEGRPSSVTESSHRKRLVEAKANLNSEKKHAFEHRKEKHSGEVVKKDKRTDEPQKKQERRDEPDLGALSTPAVNPLSILPSKPPAIEAKKERKDSTDDNKPPRQSNVETKKERKESTDSKVLPAKRQSQDGKKDRKDSVDLKPSHPVKRHSTDTKPERRDSTSLKSGSGPPVKKITGDRRDSQGPKSPIAGAQQRKPSTDCSEMGNSKVKPETPKTPTSPTSPVSPSFSPTGGPLPPHLLTGDSVRDKCIEMLAAVLRTDDDYKDFGINCNSMAAEIEYHIYQEIKATDMKYKNRVRSRISNLKDPKNPDLRKNVLAGAIELSRIASMTAEEMASDELKQLRNTLTQEAIREHQMAKTGGTTTDLLQCGKCKKKNCTYNQVQTRSADEPMTTFVLCNECGNRWKFC</sequence>
<evidence type="ECO:0000256" key="9">
    <source>
        <dbReference type="ARBA" id="ARBA00023163"/>
    </source>
</evidence>
<dbReference type="InterPro" id="IPR035441">
    <property type="entry name" value="TFIIS/LEDGF_dom_sf"/>
</dbReference>
<dbReference type="InterPro" id="IPR001222">
    <property type="entry name" value="Znf_TFIIS"/>
</dbReference>
<name>A0A3B3QA34_9TELE</name>
<dbReference type="InterPro" id="IPR006289">
    <property type="entry name" value="TFSII"/>
</dbReference>
<feature type="compositionally biased region" description="Basic and acidic residues" evidence="14">
    <location>
        <begin position="217"/>
        <end position="227"/>
    </location>
</feature>
<keyword evidence="3" id="KW-0597">Phosphoprotein</keyword>
<keyword evidence="8" id="KW-0238">DNA-binding</keyword>
<dbReference type="Gene3D" id="1.10.472.30">
    <property type="entry name" value="Transcription elongation factor S-II, central domain"/>
    <property type="match status" value="1"/>
</dbReference>
<evidence type="ECO:0000256" key="7">
    <source>
        <dbReference type="ARBA" id="ARBA00023015"/>
    </source>
</evidence>
<keyword evidence="6" id="KW-0862">Zinc</keyword>
<keyword evidence="9" id="KW-0804">Transcription</keyword>
<accession>A0A3B3QA34</accession>
<organism evidence="18 19">
    <name type="scientific">Paramormyrops kingsleyae</name>
    <dbReference type="NCBI Taxonomy" id="1676925"/>
    <lineage>
        <taxon>Eukaryota</taxon>
        <taxon>Metazoa</taxon>
        <taxon>Chordata</taxon>
        <taxon>Craniata</taxon>
        <taxon>Vertebrata</taxon>
        <taxon>Euteleostomi</taxon>
        <taxon>Actinopterygii</taxon>
        <taxon>Neopterygii</taxon>
        <taxon>Teleostei</taxon>
        <taxon>Osteoglossocephala</taxon>
        <taxon>Osteoglossomorpha</taxon>
        <taxon>Osteoglossiformes</taxon>
        <taxon>Mormyridae</taxon>
        <taxon>Paramormyrops</taxon>
    </lineage>
</organism>
<dbReference type="GO" id="GO:0003677">
    <property type="term" value="F:DNA binding"/>
    <property type="evidence" value="ECO:0007669"/>
    <property type="project" value="UniProtKB-KW"/>
</dbReference>
<evidence type="ECO:0000256" key="1">
    <source>
        <dbReference type="ARBA" id="ARBA00004123"/>
    </source>
</evidence>
<protein>
    <submittedName>
        <fullName evidence="18">Transcription elongation factor A (SII), 3</fullName>
    </submittedName>
</protein>
<dbReference type="SMART" id="SM00440">
    <property type="entry name" value="ZnF_C2C2"/>
    <property type="match status" value="1"/>
</dbReference>
<dbReference type="Pfam" id="PF08711">
    <property type="entry name" value="Med26"/>
    <property type="match status" value="1"/>
</dbReference>
<dbReference type="InterPro" id="IPR017923">
    <property type="entry name" value="TFIIS_N"/>
</dbReference>
<dbReference type="GO" id="GO:0008270">
    <property type="term" value="F:zinc ion binding"/>
    <property type="evidence" value="ECO:0007669"/>
    <property type="project" value="UniProtKB-KW"/>
</dbReference>
<reference evidence="18" key="1">
    <citation type="submission" date="2025-08" db="UniProtKB">
        <authorList>
            <consortium name="Ensembl"/>
        </authorList>
    </citation>
    <scope>IDENTIFICATION</scope>
</reference>
<dbReference type="CDD" id="cd13749">
    <property type="entry name" value="Zn-ribbon_TFIIS"/>
    <property type="match status" value="1"/>
</dbReference>
<feature type="region of interest" description="Disordered" evidence="14">
    <location>
        <begin position="83"/>
        <end position="349"/>
    </location>
</feature>
<evidence type="ECO:0000259" key="17">
    <source>
        <dbReference type="PROSITE" id="PS51321"/>
    </source>
</evidence>
<evidence type="ECO:0000256" key="12">
    <source>
        <dbReference type="PROSITE-ProRule" id="PRU00472"/>
    </source>
</evidence>
<evidence type="ECO:0000256" key="6">
    <source>
        <dbReference type="ARBA" id="ARBA00022833"/>
    </source>
</evidence>
<feature type="compositionally biased region" description="Basic and acidic residues" evidence="14">
    <location>
        <begin position="148"/>
        <end position="172"/>
    </location>
</feature>
<evidence type="ECO:0000256" key="10">
    <source>
        <dbReference type="ARBA" id="ARBA00023242"/>
    </source>
</evidence>
<evidence type="ECO:0000256" key="2">
    <source>
        <dbReference type="ARBA" id="ARBA00009647"/>
    </source>
</evidence>
<dbReference type="CTD" id="6920"/>
<dbReference type="Pfam" id="PF07500">
    <property type="entry name" value="TFIIS_M"/>
    <property type="match status" value="1"/>
</dbReference>
<dbReference type="PANTHER" id="PTHR11477:SF50">
    <property type="entry name" value="TRANSCRIPTION ELONGATION FACTOR A PROTEIN 3 ISOFORM X1"/>
    <property type="match status" value="1"/>
</dbReference>
<keyword evidence="5 12" id="KW-0863">Zinc-finger</keyword>
<dbReference type="CDD" id="cd00183">
    <property type="entry name" value="TFIIS_I"/>
    <property type="match status" value="1"/>
</dbReference>
<comment type="similarity">
    <text evidence="2">Belongs to the TFS-II family.</text>
</comment>
<dbReference type="SUPFAM" id="SSF47676">
    <property type="entry name" value="Conserved domain common to transcription factors TFIIS, elongin A, CRSP70"/>
    <property type="match status" value="1"/>
</dbReference>
<dbReference type="InterPro" id="IPR036575">
    <property type="entry name" value="TFIIS_cen_dom_sf"/>
</dbReference>
<dbReference type="Gene3D" id="2.20.25.10">
    <property type="match status" value="1"/>
</dbReference>
<keyword evidence="19" id="KW-1185">Reference proteome</keyword>
<dbReference type="AlphaFoldDB" id="A0A3B3QA34"/>
<proteinExistence type="inferred from homology"/>
<keyword evidence="10 13" id="KW-0539">Nucleus</keyword>
<feature type="compositionally biased region" description="Low complexity" evidence="14">
    <location>
        <begin position="324"/>
        <end position="349"/>
    </location>
</feature>
<feature type="domain" description="TFIIS-type" evidence="15">
    <location>
        <begin position="473"/>
        <end position="513"/>
    </location>
</feature>
<dbReference type="InterPro" id="IPR003617">
    <property type="entry name" value="TFIIS/CRSP70_N_sub"/>
</dbReference>
<feature type="compositionally biased region" description="Polar residues" evidence="14">
    <location>
        <begin position="304"/>
        <end position="314"/>
    </location>
</feature>
<evidence type="ECO:0000256" key="4">
    <source>
        <dbReference type="ARBA" id="ARBA00022723"/>
    </source>
</evidence>
<feature type="domain" description="TFIIS N-terminal" evidence="16">
    <location>
        <begin position="5"/>
        <end position="82"/>
    </location>
</feature>
<feature type="compositionally biased region" description="Basic and acidic residues" evidence="14">
    <location>
        <begin position="88"/>
        <end position="103"/>
    </location>
</feature>
<reference evidence="18" key="2">
    <citation type="submission" date="2025-09" db="UniProtKB">
        <authorList>
            <consortium name="Ensembl"/>
        </authorList>
    </citation>
    <scope>IDENTIFICATION</scope>
</reference>
<evidence type="ECO:0000256" key="5">
    <source>
        <dbReference type="ARBA" id="ARBA00022771"/>
    </source>
</evidence>
<evidence type="ECO:0000256" key="13">
    <source>
        <dbReference type="PROSITE-ProRule" id="PRU00649"/>
    </source>
</evidence>
<dbReference type="GeneTree" id="ENSGT00940000157034"/>
<feature type="domain" description="TFIIS central" evidence="17">
    <location>
        <begin position="354"/>
        <end position="470"/>
    </location>
</feature>
<dbReference type="NCBIfam" id="TIGR01385">
    <property type="entry name" value="TFSII"/>
    <property type="match status" value="1"/>
</dbReference>
<dbReference type="PROSITE" id="PS51133">
    <property type="entry name" value="ZF_TFIIS_2"/>
    <property type="match status" value="1"/>
</dbReference>
<dbReference type="PROSITE" id="PS51319">
    <property type="entry name" value="TFIIS_N"/>
    <property type="match status" value="1"/>
</dbReference>
<feature type="compositionally biased region" description="Basic and acidic residues" evidence="14">
    <location>
        <begin position="259"/>
        <end position="271"/>
    </location>
</feature>
<dbReference type="Gene3D" id="1.20.930.10">
    <property type="entry name" value="Conserved domain common to transcription factors TFIIS, elongin A, CRSP70"/>
    <property type="match status" value="1"/>
</dbReference>
<evidence type="ECO:0000256" key="11">
    <source>
        <dbReference type="ARBA" id="ARBA00025408"/>
    </source>
</evidence>